<evidence type="ECO:0000313" key="3">
    <source>
        <dbReference type="Proteomes" id="UP000826661"/>
    </source>
</evidence>
<organism evidence="2 3">
    <name type="scientific">Trichoderma simmonsii</name>
    <dbReference type="NCBI Taxonomy" id="1491479"/>
    <lineage>
        <taxon>Eukaryota</taxon>
        <taxon>Fungi</taxon>
        <taxon>Dikarya</taxon>
        <taxon>Ascomycota</taxon>
        <taxon>Pezizomycotina</taxon>
        <taxon>Sordariomycetes</taxon>
        <taxon>Hypocreomycetidae</taxon>
        <taxon>Hypocreales</taxon>
        <taxon>Hypocreaceae</taxon>
        <taxon>Trichoderma</taxon>
    </lineage>
</organism>
<keyword evidence="3" id="KW-1185">Reference proteome</keyword>
<dbReference type="AlphaFoldDB" id="A0A8G0LCV0"/>
<reference evidence="2 3" key="1">
    <citation type="journal article" date="2021" name="BMC Genomics">
        <title>Telomere-to-telomere genome assembly of asparaginase-producing Trichoderma simmonsii.</title>
        <authorList>
            <person name="Chung D."/>
            <person name="Kwon Y.M."/>
            <person name="Yang Y."/>
        </authorList>
    </citation>
    <scope>NUCLEOTIDE SEQUENCE [LARGE SCALE GENOMIC DNA]</scope>
    <source>
        <strain evidence="2 3">GH-Sj1</strain>
    </source>
</reference>
<sequence>MGDLDIERVVPIMRVNDAHYGAAEQGNPSTSETDPSEKMADLDIDEEEKARRITEEDLQGHRKQLPSYWSHLR</sequence>
<dbReference type="Proteomes" id="UP000826661">
    <property type="component" value="Chromosome II"/>
</dbReference>
<accession>A0A8G0LCV0</accession>
<dbReference type="EMBL" id="CP075865">
    <property type="protein sequence ID" value="QYS97489.1"/>
    <property type="molecule type" value="Genomic_DNA"/>
</dbReference>
<proteinExistence type="predicted"/>
<evidence type="ECO:0000313" key="2">
    <source>
        <dbReference type="EMBL" id="QYS97489.1"/>
    </source>
</evidence>
<name>A0A8G0LCV0_9HYPO</name>
<feature type="region of interest" description="Disordered" evidence="1">
    <location>
        <begin position="20"/>
        <end position="41"/>
    </location>
</feature>
<gene>
    <name evidence="2" type="ORF">H0G86_004719</name>
</gene>
<protein>
    <submittedName>
        <fullName evidence="2">Potassium transporter 8</fullName>
    </submittedName>
</protein>
<evidence type="ECO:0000256" key="1">
    <source>
        <dbReference type="SAM" id="MobiDB-lite"/>
    </source>
</evidence>